<feature type="region of interest" description="Disordered" evidence="1">
    <location>
        <begin position="423"/>
        <end position="483"/>
    </location>
</feature>
<evidence type="ECO:0000256" key="2">
    <source>
        <dbReference type="SAM" id="Phobius"/>
    </source>
</evidence>
<keyword evidence="2" id="KW-0472">Membrane</keyword>
<keyword evidence="2" id="KW-1133">Transmembrane helix</keyword>
<feature type="region of interest" description="Disordered" evidence="1">
    <location>
        <begin position="1"/>
        <end position="47"/>
    </location>
</feature>
<feature type="region of interest" description="Disordered" evidence="1">
    <location>
        <begin position="82"/>
        <end position="124"/>
    </location>
</feature>
<proteinExistence type="predicted"/>
<evidence type="ECO:0000256" key="1">
    <source>
        <dbReference type="SAM" id="MobiDB-lite"/>
    </source>
</evidence>
<protein>
    <submittedName>
        <fullName evidence="3">Uncharacterized protein</fullName>
    </submittedName>
</protein>
<reference evidence="3" key="1">
    <citation type="submission" date="2020-05" db="EMBL/GenBank/DDBJ databases">
        <title>Phylogenomic resolution of chytrid fungi.</title>
        <authorList>
            <person name="Stajich J.E."/>
            <person name="Amses K."/>
            <person name="Simmons R."/>
            <person name="Seto K."/>
            <person name="Myers J."/>
            <person name="Bonds A."/>
            <person name="Quandt C.A."/>
            <person name="Barry K."/>
            <person name="Liu P."/>
            <person name="Grigoriev I."/>
            <person name="Longcore J.E."/>
            <person name="James T.Y."/>
        </authorList>
    </citation>
    <scope>NUCLEOTIDE SEQUENCE</scope>
    <source>
        <strain evidence="3">JEL0513</strain>
    </source>
</reference>
<keyword evidence="4" id="KW-1185">Reference proteome</keyword>
<evidence type="ECO:0000313" key="4">
    <source>
        <dbReference type="Proteomes" id="UP001211907"/>
    </source>
</evidence>
<keyword evidence="2" id="KW-0812">Transmembrane</keyword>
<organism evidence="3 4">
    <name type="scientific">Physocladia obscura</name>
    <dbReference type="NCBI Taxonomy" id="109957"/>
    <lineage>
        <taxon>Eukaryota</taxon>
        <taxon>Fungi</taxon>
        <taxon>Fungi incertae sedis</taxon>
        <taxon>Chytridiomycota</taxon>
        <taxon>Chytridiomycota incertae sedis</taxon>
        <taxon>Chytridiomycetes</taxon>
        <taxon>Chytridiales</taxon>
        <taxon>Chytriomycetaceae</taxon>
        <taxon>Physocladia</taxon>
    </lineage>
</organism>
<evidence type="ECO:0000313" key="3">
    <source>
        <dbReference type="EMBL" id="KAJ3086227.1"/>
    </source>
</evidence>
<feature type="compositionally biased region" description="Gly residues" evidence="1">
    <location>
        <begin position="103"/>
        <end position="124"/>
    </location>
</feature>
<comment type="caution">
    <text evidence="3">The sequence shown here is derived from an EMBL/GenBank/DDBJ whole genome shotgun (WGS) entry which is preliminary data.</text>
</comment>
<dbReference type="AlphaFoldDB" id="A0AAD5SP72"/>
<feature type="compositionally biased region" description="Acidic residues" evidence="1">
    <location>
        <begin position="603"/>
        <end position="614"/>
    </location>
</feature>
<feature type="region of interest" description="Disordered" evidence="1">
    <location>
        <begin position="641"/>
        <end position="660"/>
    </location>
</feature>
<feature type="compositionally biased region" description="Polar residues" evidence="1">
    <location>
        <begin position="648"/>
        <end position="657"/>
    </location>
</feature>
<dbReference type="EMBL" id="JADGJH010004331">
    <property type="protein sequence ID" value="KAJ3086227.1"/>
    <property type="molecule type" value="Genomic_DNA"/>
</dbReference>
<feature type="region of interest" description="Disordered" evidence="1">
    <location>
        <begin position="205"/>
        <end position="396"/>
    </location>
</feature>
<feature type="compositionally biased region" description="Polar residues" evidence="1">
    <location>
        <begin position="423"/>
        <end position="446"/>
    </location>
</feature>
<accession>A0AAD5SP72</accession>
<feature type="compositionally biased region" description="Low complexity" evidence="1">
    <location>
        <begin position="89"/>
        <end position="102"/>
    </location>
</feature>
<feature type="region of interest" description="Disordered" evidence="1">
    <location>
        <begin position="590"/>
        <end position="619"/>
    </location>
</feature>
<sequence>MHPPPMTTTSTIPWGIGAFSEHTTSDVGGQWPSPSPWPSTQPTETKVTSTATAMSATETDGVTIEWITIVVGGNSPPIGLGIGAQTTATGTSANSNSNSSAGNGNGNGNGNDGVGGVGPGPGDGGSSSKMIAAVLTPVCIVFFVLGLVTARVMKRRRQRRLTLEYGPTTGAAESGGGLGGGASGATVVDLGANGTRGWWGRGFAPFGESGTSDPSPRYTKHEYGRDDGRLRKKGRTEKGDAAAAEAKSSRNKTLSVDASALASASSSSASSSSASSSSASSSSASADDRDRDPDPDADAEGLMYRNTLSTAKHPPPLLLASAPPLDSTKAKADAEADAASANPFNPKLNILAPSAPASEKLHDAQSHCQVQHNQVQPLSPSALRRHHRPPPLDSLNQAAHLHPSLLEQDDDLADNQPLIYATSGSVPLHRSNSGSKRKSVPQQRTFSTVNRTSSSIRSSSSSSMSISNPLALPLSHPPHTLSPSNPTLATLALLQSLEPPPPYQQLPEYVDLSPSAPPPPITRMLSESDNIHTHSPHHLHLQLQAQAQGQALAQAQIQAQQPSAPRLEQLMNLTVPSNDPFQDLEQERRLERQRRQRRRQQQEQEELYYDEDGDDQNRQPALVDGVFEGADERTRRLQLSPPRLRNVGNPNDTTTARRPQANRMRRWSLDEATNAWMA</sequence>
<feature type="compositionally biased region" description="Low complexity" evidence="1">
    <location>
        <begin position="257"/>
        <end position="285"/>
    </location>
</feature>
<feature type="compositionally biased region" description="Basic and acidic residues" evidence="1">
    <location>
        <begin position="219"/>
        <end position="229"/>
    </location>
</feature>
<feature type="transmembrane region" description="Helical" evidence="2">
    <location>
        <begin position="130"/>
        <end position="150"/>
    </location>
</feature>
<dbReference type="Proteomes" id="UP001211907">
    <property type="component" value="Unassembled WGS sequence"/>
</dbReference>
<gene>
    <name evidence="3" type="ORF">HK100_008774</name>
</gene>
<feature type="compositionally biased region" description="Polar residues" evidence="1">
    <location>
        <begin position="366"/>
        <end position="379"/>
    </location>
</feature>
<name>A0AAD5SP72_9FUNG</name>
<feature type="compositionally biased region" description="Low complexity" evidence="1">
    <location>
        <begin position="447"/>
        <end position="483"/>
    </location>
</feature>